<dbReference type="InterPro" id="IPR036875">
    <property type="entry name" value="Znf_CCHC_sf"/>
</dbReference>
<feature type="domain" description="CCHC-type" evidence="3">
    <location>
        <begin position="123"/>
        <end position="138"/>
    </location>
</feature>
<dbReference type="AlphaFoldDB" id="A0A4Y2TJR5"/>
<dbReference type="EMBL" id="BGPR01028280">
    <property type="protein sequence ID" value="GBN99345.1"/>
    <property type="molecule type" value="Genomic_DNA"/>
</dbReference>
<keyword evidence="1" id="KW-0862">Zinc</keyword>
<dbReference type="GO" id="GO:0008270">
    <property type="term" value="F:zinc ion binding"/>
    <property type="evidence" value="ECO:0007669"/>
    <property type="project" value="UniProtKB-KW"/>
</dbReference>
<protein>
    <recommendedName>
        <fullName evidence="3">CCHC-type domain-containing protein</fullName>
    </recommendedName>
</protein>
<name>A0A4Y2TJR5_ARAVE</name>
<reference evidence="4 5" key="1">
    <citation type="journal article" date="2019" name="Sci. Rep.">
        <title>Orb-weaving spider Araneus ventricosus genome elucidates the spidroin gene catalogue.</title>
        <authorList>
            <person name="Kono N."/>
            <person name="Nakamura H."/>
            <person name="Ohtoshi R."/>
            <person name="Moran D.A.P."/>
            <person name="Shinohara A."/>
            <person name="Yoshida Y."/>
            <person name="Fujiwara M."/>
            <person name="Mori M."/>
            <person name="Tomita M."/>
            <person name="Arakawa K."/>
        </authorList>
    </citation>
    <scope>NUCLEOTIDE SEQUENCE [LARGE SCALE GENOMIC DNA]</scope>
</reference>
<gene>
    <name evidence="4" type="ORF">AVEN_217258_1</name>
</gene>
<dbReference type="InterPro" id="IPR001878">
    <property type="entry name" value="Znf_CCHC"/>
</dbReference>
<feature type="region of interest" description="Disordered" evidence="2">
    <location>
        <begin position="148"/>
        <end position="212"/>
    </location>
</feature>
<feature type="compositionally biased region" description="Low complexity" evidence="2">
    <location>
        <begin position="81"/>
        <end position="95"/>
    </location>
</feature>
<dbReference type="PROSITE" id="PS50158">
    <property type="entry name" value="ZF_CCHC"/>
    <property type="match status" value="1"/>
</dbReference>
<evidence type="ECO:0000313" key="5">
    <source>
        <dbReference type="Proteomes" id="UP000499080"/>
    </source>
</evidence>
<dbReference type="GO" id="GO:0003676">
    <property type="term" value="F:nucleic acid binding"/>
    <property type="evidence" value="ECO:0007669"/>
    <property type="project" value="InterPro"/>
</dbReference>
<keyword evidence="1" id="KW-0863">Zinc-finger</keyword>
<feature type="compositionally biased region" description="Low complexity" evidence="2">
    <location>
        <begin position="193"/>
        <end position="206"/>
    </location>
</feature>
<keyword evidence="1" id="KW-0479">Metal-binding</keyword>
<evidence type="ECO:0000313" key="4">
    <source>
        <dbReference type="EMBL" id="GBN99345.1"/>
    </source>
</evidence>
<feature type="compositionally biased region" description="Low complexity" evidence="2">
    <location>
        <begin position="173"/>
        <end position="185"/>
    </location>
</feature>
<evidence type="ECO:0000259" key="3">
    <source>
        <dbReference type="PROSITE" id="PS50158"/>
    </source>
</evidence>
<sequence length="212" mass="24539">TRTRFQRLPNVSAVSAETDLGDIRSLIREIVREELGRVLSEMKYYTNDEPESPPDIASMVREEVMETLAPLAAPRQRNSIPRRNTTSRRSVSVRSPPRREARNSAVPVRKTDLWRTGRNVPLCYHCGRPGHVLRCCRERRQIFADPRASRTCNPRRDVDTESTQSLEDGYAQPTSSSFRSNSPYPRRSRYRRQSQSTLRRSSLSPRRPNEEN</sequence>
<dbReference type="Proteomes" id="UP000499080">
    <property type="component" value="Unassembled WGS sequence"/>
</dbReference>
<dbReference type="OrthoDB" id="6565136at2759"/>
<evidence type="ECO:0000256" key="2">
    <source>
        <dbReference type="SAM" id="MobiDB-lite"/>
    </source>
</evidence>
<accession>A0A4Y2TJR5</accession>
<proteinExistence type="predicted"/>
<keyword evidence="5" id="KW-1185">Reference proteome</keyword>
<evidence type="ECO:0000256" key="1">
    <source>
        <dbReference type="PROSITE-ProRule" id="PRU00047"/>
    </source>
</evidence>
<feature type="region of interest" description="Disordered" evidence="2">
    <location>
        <begin position="72"/>
        <end position="108"/>
    </location>
</feature>
<dbReference type="SUPFAM" id="SSF57756">
    <property type="entry name" value="Retrovirus zinc finger-like domains"/>
    <property type="match status" value="1"/>
</dbReference>
<comment type="caution">
    <text evidence="4">The sequence shown here is derived from an EMBL/GenBank/DDBJ whole genome shotgun (WGS) entry which is preliminary data.</text>
</comment>
<feature type="non-terminal residue" evidence="4">
    <location>
        <position position="1"/>
    </location>
</feature>
<organism evidence="4 5">
    <name type="scientific">Araneus ventricosus</name>
    <name type="common">Orbweaver spider</name>
    <name type="synonym">Epeira ventricosa</name>
    <dbReference type="NCBI Taxonomy" id="182803"/>
    <lineage>
        <taxon>Eukaryota</taxon>
        <taxon>Metazoa</taxon>
        <taxon>Ecdysozoa</taxon>
        <taxon>Arthropoda</taxon>
        <taxon>Chelicerata</taxon>
        <taxon>Arachnida</taxon>
        <taxon>Araneae</taxon>
        <taxon>Araneomorphae</taxon>
        <taxon>Entelegynae</taxon>
        <taxon>Araneoidea</taxon>
        <taxon>Araneidae</taxon>
        <taxon>Araneus</taxon>
    </lineage>
</organism>